<dbReference type="GeneID" id="42364386"/>
<sequence>MVKFDHDAFSKQDHFFVKDDPARIYRGLKDLLVEEFDMDRIEEGKSEFSVSSPKDKIRMHAFKEKSPHTVIHYNLQFRVKSPKNIYKMEHGQDILKARVSTYAEVVSVYPGGEDIAWLPKGLREEPTSNWGSITGLEAEHKSRFQRSKLYEIIVGLWHNKFYSKEFHMYEEEAKETCLHIHDLMREKFGVEKSIGRTGAGHYTPPWQ</sequence>
<keyword evidence="2" id="KW-1185">Reference proteome</keyword>
<proteinExistence type="predicted"/>
<organism evidence="1 2">
    <name type="scientific">Candidatus Nanohalobium constans</name>
    <dbReference type="NCBI Taxonomy" id="2565781"/>
    <lineage>
        <taxon>Archaea</taxon>
        <taxon>Candidatus Nanohalarchaeota</taxon>
        <taxon>Candidatus Nanohalobia</taxon>
        <taxon>Candidatus Nanohalobiales</taxon>
        <taxon>Candidatus Nanohalobiaceae</taxon>
        <taxon>Candidatus Nanohalobium</taxon>
    </lineage>
</organism>
<reference evidence="2" key="1">
    <citation type="submission" date="2019-05" db="EMBL/GenBank/DDBJ databases">
        <title>Candidatus Nanohalobium constans, a novel model system to study the DPANN nano-sized archaea: genomic and physiological characterization of a nanoarchaeon co-cultured with its chitinotrophic host.</title>
        <authorList>
            <person name="La Cono V."/>
            <person name="Arcadi E."/>
            <person name="Crisafi F."/>
            <person name="Denaro R."/>
            <person name="La Spada G."/>
            <person name="Messina E."/>
            <person name="Smedile F."/>
            <person name="Toshchakov S.V."/>
            <person name="Shevchenko M.A."/>
            <person name="Golyshin P.N."/>
            <person name="Golyshina O.V."/>
            <person name="Ferrer M."/>
            <person name="Rohde M."/>
            <person name="Mushegian A."/>
            <person name="Sorokin D.Y."/>
            <person name="Giuliano L."/>
            <person name="Yakimov M.M."/>
        </authorList>
    </citation>
    <scope>NUCLEOTIDE SEQUENCE [LARGE SCALE GENOMIC DNA]</scope>
    <source>
        <strain evidence="2">LC1Nh</strain>
    </source>
</reference>
<dbReference type="RefSeq" id="WP_153549655.1">
    <property type="nucleotide sequence ID" value="NZ_CP040089.1"/>
</dbReference>
<dbReference type="KEGG" id="ncon:LC1Nh_0006"/>
<evidence type="ECO:0000313" key="2">
    <source>
        <dbReference type="Proteomes" id="UP000377803"/>
    </source>
</evidence>
<dbReference type="Proteomes" id="UP000377803">
    <property type="component" value="Chromosome"/>
</dbReference>
<dbReference type="EMBL" id="CP040089">
    <property type="protein sequence ID" value="QGA79915.1"/>
    <property type="molecule type" value="Genomic_DNA"/>
</dbReference>
<protein>
    <submittedName>
        <fullName evidence="1">Uncharacterized protein</fullName>
    </submittedName>
</protein>
<name>A0A5Q0UG27_9ARCH</name>
<evidence type="ECO:0000313" key="1">
    <source>
        <dbReference type="EMBL" id="QGA79915.1"/>
    </source>
</evidence>
<dbReference type="AlphaFoldDB" id="A0A5Q0UG27"/>
<accession>A0A5Q0UG27</accession>
<gene>
    <name evidence="1" type="ORF">LC1Nh_0006</name>
</gene>